<gene>
    <name evidence="2" type="ORF">LSH36_335g03094</name>
</gene>
<feature type="non-terminal residue" evidence="2">
    <location>
        <position position="169"/>
    </location>
</feature>
<sequence length="169" mass="19376">MGICRWKLRVWCLYLLCVVLFLTIQLLHSKTFTRASNALINHGTGKCEPFPEKDVCRNPCELAISKGYPCEEHIVATKDGFLLGVQRITFGRNESLSTTTEHSIQPVVFLQHGLLSSSFDWVSNLQNESLAFLLAHSGFDVWMGNVRGNTYSRKHQHYSPDDDQFWAWR</sequence>
<comment type="caution">
    <text evidence="2">The sequence shown here is derived from an EMBL/GenBank/DDBJ whole genome shotgun (WGS) entry which is preliminary data.</text>
</comment>
<name>A0AAD9N260_9ANNE</name>
<dbReference type="SUPFAM" id="SSF53474">
    <property type="entry name" value="alpha/beta-Hydrolases"/>
    <property type="match status" value="1"/>
</dbReference>
<protein>
    <recommendedName>
        <fullName evidence="1">Partial AB-hydrolase lipase domain-containing protein</fullName>
    </recommendedName>
</protein>
<dbReference type="Proteomes" id="UP001208570">
    <property type="component" value="Unassembled WGS sequence"/>
</dbReference>
<accession>A0AAD9N260</accession>
<dbReference type="EMBL" id="JAODUP010000334">
    <property type="protein sequence ID" value="KAK2152291.1"/>
    <property type="molecule type" value="Genomic_DNA"/>
</dbReference>
<dbReference type="GO" id="GO:0006629">
    <property type="term" value="P:lipid metabolic process"/>
    <property type="evidence" value="ECO:0007669"/>
    <property type="project" value="InterPro"/>
</dbReference>
<evidence type="ECO:0000259" key="1">
    <source>
        <dbReference type="Pfam" id="PF04083"/>
    </source>
</evidence>
<dbReference type="Pfam" id="PF04083">
    <property type="entry name" value="Abhydro_lipase"/>
    <property type="match status" value="1"/>
</dbReference>
<dbReference type="PANTHER" id="PTHR11005">
    <property type="entry name" value="LYSOSOMAL ACID LIPASE-RELATED"/>
    <property type="match status" value="1"/>
</dbReference>
<organism evidence="2 3">
    <name type="scientific">Paralvinella palmiformis</name>
    <dbReference type="NCBI Taxonomy" id="53620"/>
    <lineage>
        <taxon>Eukaryota</taxon>
        <taxon>Metazoa</taxon>
        <taxon>Spiralia</taxon>
        <taxon>Lophotrochozoa</taxon>
        <taxon>Annelida</taxon>
        <taxon>Polychaeta</taxon>
        <taxon>Sedentaria</taxon>
        <taxon>Canalipalpata</taxon>
        <taxon>Terebellida</taxon>
        <taxon>Terebelliformia</taxon>
        <taxon>Alvinellidae</taxon>
        <taxon>Paralvinella</taxon>
    </lineage>
</organism>
<evidence type="ECO:0000313" key="2">
    <source>
        <dbReference type="EMBL" id="KAK2152291.1"/>
    </source>
</evidence>
<feature type="domain" description="Partial AB-hydrolase lipase" evidence="1">
    <location>
        <begin position="61"/>
        <end position="125"/>
    </location>
</feature>
<dbReference type="InterPro" id="IPR029058">
    <property type="entry name" value="AB_hydrolase_fold"/>
</dbReference>
<dbReference type="AlphaFoldDB" id="A0AAD9N260"/>
<reference evidence="2" key="1">
    <citation type="journal article" date="2023" name="Mol. Biol. Evol.">
        <title>Third-Generation Sequencing Reveals the Adaptive Role of the Epigenome in Three Deep-Sea Polychaetes.</title>
        <authorList>
            <person name="Perez M."/>
            <person name="Aroh O."/>
            <person name="Sun Y."/>
            <person name="Lan Y."/>
            <person name="Juniper S.K."/>
            <person name="Young C.R."/>
            <person name="Angers B."/>
            <person name="Qian P.Y."/>
        </authorList>
    </citation>
    <scope>NUCLEOTIDE SEQUENCE</scope>
    <source>
        <strain evidence="2">P08H-3</strain>
    </source>
</reference>
<proteinExistence type="predicted"/>
<evidence type="ECO:0000313" key="3">
    <source>
        <dbReference type="Proteomes" id="UP001208570"/>
    </source>
</evidence>
<keyword evidence="3" id="KW-1185">Reference proteome</keyword>
<dbReference type="InterPro" id="IPR006693">
    <property type="entry name" value="AB_hydrolase_lipase"/>
</dbReference>
<dbReference type="Gene3D" id="3.40.50.1820">
    <property type="entry name" value="alpha/beta hydrolase"/>
    <property type="match status" value="1"/>
</dbReference>